<dbReference type="STRING" id="149040.A0A194WZQ8"/>
<dbReference type="CDD" id="cd12188">
    <property type="entry name" value="SDH"/>
    <property type="match status" value="1"/>
</dbReference>
<evidence type="ECO:0000313" key="20">
    <source>
        <dbReference type="EMBL" id="KUJ13425.1"/>
    </source>
</evidence>
<dbReference type="Gene3D" id="3.40.50.720">
    <property type="entry name" value="NAD(P)-binding Rossmann-like Domain"/>
    <property type="match status" value="2"/>
</dbReference>
<feature type="binding site" evidence="15">
    <location>
        <position position="282"/>
    </location>
    <ligand>
        <name>NAD(+)</name>
        <dbReference type="ChEBI" id="CHEBI:57540"/>
    </ligand>
</feature>
<dbReference type="Pfam" id="PF05222">
    <property type="entry name" value="AlaDh_PNT_N"/>
    <property type="match status" value="1"/>
</dbReference>
<evidence type="ECO:0000256" key="1">
    <source>
        <dbReference type="ARBA" id="ARBA00004884"/>
    </source>
</evidence>
<evidence type="ECO:0000256" key="3">
    <source>
        <dbReference type="ARBA" id="ARBA00011245"/>
    </source>
</evidence>
<evidence type="ECO:0000256" key="14">
    <source>
        <dbReference type="PIRSR" id="PIRSR018250-1"/>
    </source>
</evidence>
<dbReference type="PANTHER" id="PTHR11133:SF23">
    <property type="entry name" value="SACCHAROPINE DEHYDROGENASE [NAD(+), L-LYSINE-FORMING]"/>
    <property type="match status" value="1"/>
</dbReference>
<evidence type="ECO:0000256" key="17">
    <source>
        <dbReference type="SAM" id="MobiDB-lite"/>
    </source>
</evidence>
<dbReference type="RefSeq" id="XP_018067780.1">
    <property type="nucleotide sequence ID" value="XM_018212174.1"/>
</dbReference>
<comment type="catalytic activity">
    <reaction evidence="12 13">
        <text>L-saccharopine + NAD(+) + H2O = L-lysine + 2-oxoglutarate + NADH + H(+)</text>
        <dbReference type="Rhea" id="RHEA:12440"/>
        <dbReference type="ChEBI" id="CHEBI:15377"/>
        <dbReference type="ChEBI" id="CHEBI:15378"/>
        <dbReference type="ChEBI" id="CHEBI:16810"/>
        <dbReference type="ChEBI" id="CHEBI:32551"/>
        <dbReference type="ChEBI" id="CHEBI:57540"/>
        <dbReference type="ChEBI" id="CHEBI:57945"/>
        <dbReference type="ChEBI" id="CHEBI:57951"/>
        <dbReference type="EC" id="1.5.1.7"/>
    </reaction>
</comment>
<evidence type="ECO:0000256" key="7">
    <source>
        <dbReference type="ARBA" id="ARBA00023002"/>
    </source>
</evidence>
<feature type="active site" description="Proton donor" evidence="14">
    <location>
        <position position="98"/>
    </location>
</feature>
<feature type="domain" description="Alanine dehydrogenase/pyridine nucleotide transhydrogenase NAD(H)-binding" evidence="18">
    <location>
        <begin position="177"/>
        <end position="322"/>
    </location>
</feature>
<keyword evidence="7 13" id="KW-0560">Oxidoreductase</keyword>
<feature type="binding site" evidence="15">
    <location>
        <begin position="323"/>
        <end position="326"/>
    </location>
    <ligand>
        <name>NAD(+)</name>
        <dbReference type="ChEBI" id="CHEBI:57540"/>
    </ligand>
</feature>
<feature type="binding site" evidence="15">
    <location>
        <position position="132"/>
    </location>
    <ligand>
        <name>NAD(+)</name>
        <dbReference type="ChEBI" id="CHEBI:57540"/>
    </ligand>
</feature>
<sequence>MAHTTPTNIHLRSETKALERRSALSPTSAKALLGAGYRINVKRSSGRIYRDEEFEAVGATLVPEGSWPSAPKDHIFVGLKELPDDGSPLPHSHIQFGHCYKEQDGWAAYLSRFAHCGGILYDIEFLTGEDGRRVAAFGYYAGYAGAAVSLMAWSHQVVHPGGPPLGTVPLFPSAPALVESVKAGVSSALPHNSGHQPRVIIIGALGRCGTGARDFCLAAGVPESSILNWDMAETARGGPFPEIATSDVFINCIYLGATRFPPFVNVKSLSEPGRKLRVVCDVSCDPNNAHNPVPIYTEYSTFIKRTLPVQLDGDGPELTVVSIDHLPTLVAREASDEFSRLLLPSLKTLDRRNEDGVWKCAEKRYRVKVNDLPAES</sequence>
<evidence type="ECO:0000256" key="8">
    <source>
        <dbReference type="ARBA" id="ARBA00023027"/>
    </source>
</evidence>
<protein>
    <recommendedName>
        <fullName evidence="5 13">Saccharopine dehydrogenase [NAD(+), L-lysine-forming]</fullName>
        <shortName evidence="13">SDH</shortName>
        <ecNumber evidence="4 13">1.5.1.7</ecNumber>
    </recommendedName>
    <alternativeName>
        <fullName evidence="11 13">Lysine--2-oxoglutarate reductase</fullName>
    </alternativeName>
</protein>
<dbReference type="PANTHER" id="PTHR11133">
    <property type="entry name" value="SACCHAROPINE DEHYDROGENASE"/>
    <property type="match status" value="1"/>
</dbReference>
<keyword evidence="9 13" id="KW-0457">Lysine biosynthesis</keyword>
<keyword evidence="10" id="KW-1015">Disulfide bond</keyword>
<evidence type="ECO:0000256" key="15">
    <source>
        <dbReference type="PIRSR" id="PIRSR018250-3"/>
    </source>
</evidence>
<evidence type="ECO:0000256" key="10">
    <source>
        <dbReference type="ARBA" id="ARBA00023157"/>
    </source>
</evidence>
<feature type="disulfide bond" evidence="16">
    <location>
        <begin position="208"/>
        <end position="252"/>
    </location>
</feature>
<dbReference type="InterPro" id="IPR007886">
    <property type="entry name" value="AlaDH/PNT_N"/>
</dbReference>
<feature type="binding site" evidence="15">
    <location>
        <position position="254"/>
    </location>
    <ligand>
        <name>NAD(+)</name>
        <dbReference type="ChEBI" id="CHEBI:57540"/>
    </ligand>
</feature>
<comment type="subunit">
    <text evidence="3">Monomer.</text>
</comment>
<reference evidence="20 21" key="1">
    <citation type="submission" date="2015-10" db="EMBL/GenBank/DDBJ databases">
        <title>Full genome of DAOMC 229536 Phialocephala scopiformis, a fungal endophyte of spruce producing the potent anti-insectan compound rugulosin.</title>
        <authorList>
            <consortium name="DOE Joint Genome Institute"/>
            <person name="Walker A.K."/>
            <person name="Frasz S.L."/>
            <person name="Seifert K.A."/>
            <person name="Miller J.D."/>
            <person name="Mondo S.J."/>
            <person name="Labutti K."/>
            <person name="Lipzen A."/>
            <person name="Dockter R."/>
            <person name="Kennedy M."/>
            <person name="Grigoriev I.V."/>
            <person name="Spatafora J.W."/>
        </authorList>
    </citation>
    <scope>NUCLEOTIDE SEQUENCE [LARGE SCALE GENOMIC DNA]</scope>
    <source>
        <strain evidence="20 21">CBS 120377</strain>
    </source>
</reference>
<evidence type="ECO:0000256" key="13">
    <source>
        <dbReference type="PIRNR" id="PIRNR018250"/>
    </source>
</evidence>
<dbReference type="UniPathway" id="UPA00033">
    <property type="reaction ID" value="UER00034"/>
</dbReference>
<dbReference type="GO" id="GO:0019878">
    <property type="term" value="P:lysine biosynthetic process via aminoadipic acid"/>
    <property type="evidence" value="ECO:0007669"/>
    <property type="project" value="UniProtKB-UniPathway"/>
</dbReference>
<evidence type="ECO:0000256" key="12">
    <source>
        <dbReference type="ARBA" id="ARBA00047860"/>
    </source>
</evidence>
<comment type="pathway">
    <text evidence="1 13">Amino-acid biosynthesis; L-lysine biosynthesis via AAA pathway; L-lysine from L-alpha-aminoadipate (fungal route): step 3/3.</text>
</comment>
<keyword evidence="6 13" id="KW-0028">Amino-acid biosynthesis</keyword>
<dbReference type="EC" id="1.5.1.7" evidence="4 13"/>
<feature type="active site" description="Proton acceptor" evidence="14">
    <location>
        <position position="80"/>
    </location>
</feature>
<keyword evidence="8 13" id="KW-0520">NAD</keyword>
<evidence type="ECO:0000256" key="6">
    <source>
        <dbReference type="ARBA" id="ARBA00022605"/>
    </source>
</evidence>
<dbReference type="SMART" id="SM01002">
    <property type="entry name" value="AlaDh_PNT_C"/>
    <property type="match status" value="1"/>
</dbReference>
<evidence type="ECO:0000256" key="16">
    <source>
        <dbReference type="PIRSR" id="PIRSR018250-4"/>
    </source>
</evidence>
<feature type="binding site" evidence="15">
    <location>
        <position position="234"/>
    </location>
    <ligand>
        <name>NAD(+)</name>
        <dbReference type="ChEBI" id="CHEBI:57540"/>
    </ligand>
</feature>
<evidence type="ECO:0000256" key="2">
    <source>
        <dbReference type="ARBA" id="ARBA00005689"/>
    </source>
</evidence>
<dbReference type="GO" id="GO:0004754">
    <property type="term" value="F:saccharopine dehydrogenase (NAD+, L-lysine-forming) activity"/>
    <property type="evidence" value="ECO:0007669"/>
    <property type="project" value="UniProtKB-EC"/>
</dbReference>
<dbReference type="GeneID" id="28821900"/>
<comment type="similarity">
    <text evidence="2 13">Belongs to the AlaDH/PNT family.</text>
</comment>
<proteinExistence type="inferred from homology"/>
<dbReference type="InterPro" id="IPR007698">
    <property type="entry name" value="AlaDH/PNT_NAD(H)-bd"/>
</dbReference>
<feature type="binding site" evidence="15">
    <location>
        <position position="230"/>
    </location>
    <ligand>
        <name>NAD(+)</name>
        <dbReference type="ChEBI" id="CHEBI:57540"/>
    </ligand>
</feature>
<dbReference type="AlphaFoldDB" id="A0A194WZQ8"/>
<feature type="binding site" evidence="15">
    <location>
        <begin position="206"/>
        <end position="207"/>
    </location>
    <ligand>
        <name>NAD(+)</name>
        <dbReference type="ChEBI" id="CHEBI:57540"/>
    </ligand>
</feature>
<keyword evidence="21" id="KW-1185">Reference proteome</keyword>
<evidence type="ECO:0000256" key="11">
    <source>
        <dbReference type="ARBA" id="ARBA00033228"/>
    </source>
</evidence>
<organism evidence="20 21">
    <name type="scientific">Mollisia scopiformis</name>
    <name type="common">Conifer needle endophyte fungus</name>
    <name type="synonym">Phialocephala scopiformis</name>
    <dbReference type="NCBI Taxonomy" id="149040"/>
    <lineage>
        <taxon>Eukaryota</taxon>
        <taxon>Fungi</taxon>
        <taxon>Dikarya</taxon>
        <taxon>Ascomycota</taxon>
        <taxon>Pezizomycotina</taxon>
        <taxon>Leotiomycetes</taxon>
        <taxon>Helotiales</taxon>
        <taxon>Mollisiaceae</taxon>
        <taxon>Mollisia</taxon>
    </lineage>
</organism>
<dbReference type="PIRSF" id="PIRSF018250">
    <property type="entry name" value="Saccharopine_DH_Lys"/>
    <property type="match status" value="1"/>
</dbReference>
<dbReference type="InterPro" id="IPR027281">
    <property type="entry name" value="Lys1"/>
</dbReference>
<name>A0A194WZQ8_MOLSC</name>
<dbReference type="EMBL" id="KQ947422">
    <property type="protein sequence ID" value="KUJ13425.1"/>
    <property type="molecule type" value="Genomic_DNA"/>
</dbReference>
<dbReference type="InterPro" id="IPR051168">
    <property type="entry name" value="AASS"/>
</dbReference>
<evidence type="ECO:0000256" key="9">
    <source>
        <dbReference type="ARBA" id="ARBA00023154"/>
    </source>
</evidence>
<feature type="compositionally biased region" description="Basic and acidic residues" evidence="17">
    <location>
        <begin position="11"/>
        <end position="20"/>
    </location>
</feature>
<accession>A0A194WZQ8</accession>
<dbReference type="FunFam" id="3.40.50.720:FF:000217">
    <property type="entry name" value="Saccharopine dehydrogenase [NAD(+), L-lysine-forming]"/>
    <property type="match status" value="1"/>
</dbReference>
<evidence type="ECO:0000259" key="18">
    <source>
        <dbReference type="SMART" id="SM01002"/>
    </source>
</evidence>
<evidence type="ECO:0000256" key="4">
    <source>
        <dbReference type="ARBA" id="ARBA00012847"/>
    </source>
</evidence>
<dbReference type="Proteomes" id="UP000070700">
    <property type="component" value="Unassembled WGS sequence"/>
</dbReference>
<evidence type="ECO:0000256" key="5">
    <source>
        <dbReference type="ARBA" id="ARBA00021221"/>
    </source>
</evidence>
<feature type="region of interest" description="Disordered" evidence="17">
    <location>
        <begin position="1"/>
        <end position="20"/>
    </location>
</feature>
<dbReference type="KEGG" id="psco:LY89DRAFT_651629"/>
<evidence type="ECO:0000313" key="21">
    <source>
        <dbReference type="Proteomes" id="UP000070700"/>
    </source>
</evidence>
<dbReference type="InParanoid" id="A0A194WZQ8"/>
<gene>
    <name evidence="20" type="ORF">LY89DRAFT_651629</name>
</gene>
<evidence type="ECO:0000259" key="19">
    <source>
        <dbReference type="SMART" id="SM01003"/>
    </source>
</evidence>
<dbReference type="GO" id="GO:0005737">
    <property type="term" value="C:cytoplasm"/>
    <property type="evidence" value="ECO:0007669"/>
    <property type="project" value="TreeGrafter"/>
</dbReference>
<dbReference type="OrthoDB" id="265306at2759"/>
<dbReference type="SMART" id="SM01003">
    <property type="entry name" value="AlaDh_PNT_N"/>
    <property type="match status" value="1"/>
</dbReference>
<dbReference type="SUPFAM" id="SSF52283">
    <property type="entry name" value="Formate/glycerate dehydrogenase catalytic domain-like"/>
    <property type="match status" value="1"/>
</dbReference>
<feature type="domain" description="Alanine dehydrogenase/pyridine nucleotide transhydrogenase N-terminal" evidence="19">
    <location>
        <begin position="10"/>
        <end position="144"/>
    </location>
</feature>
<feature type="compositionally biased region" description="Polar residues" evidence="17">
    <location>
        <begin position="1"/>
        <end position="10"/>
    </location>
</feature>